<dbReference type="Proteomes" id="UP000249610">
    <property type="component" value="Unassembled WGS sequence"/>
</dbReference>
<accession>A0A327NV36</accession>
<dbReference type="AlphaFoldDB" id="A0A327NV36"/>
<dbReference type="SUPFAM" id="SSF54427">
    <property type="entry name" value="NTF2-like"/>
    <property type="match status" value="1"/>
</dbReference>
<name>A0A327NV36_9BACT</name>
<dbReference type="Gene3D" id="3.10.450.50">
    <property type="match status" value="1"/>
</dbReference>
<protein>
    <submittedName>
        <fullName evidence="2">SnoaL-like protein</fullName>
    </submittedName>
</protein>
<dbReference type="InterPro" id="IPR032710">
    <property type="entry name" value="NTF2-like_dom_sf"/>
</dbReference>
<dbReference type="PROSITE" id="PS51257">
    <property type="entry name" value="PROKAR_LIPOPROTEIN"/>
    <property type="match status" value="1"/>
</dbReference>
<dbReference type="Pfam" id="PF14534">
    <property type="entry name" value="DUF4440"/>
    <property type="match status" value="1"/>
</dbReference>
<organism evidence="2 3">
    <name type="scientific">Algoriphagus yeomjeoni</name>
    <dbReference type="NCBI Taxonomy" id="291403"/>
    <lineage>
        <taxon>Bacteria</taxon>
        <taxon>Pseudomonadati</taxon>
        <taxon>Bacteroidota</taxon>
        <taxon>Cytophagia</taxon>
        <taxon>Cytophagales</taxon>
        <taxon>Cyclobacteriaceae</taxon>
        <taxon>Algoriphagus</taxon>
    </lineage>
</organism>
<dbReference type="RefSeq" id="WP_158530636.1">
    <property type="nucleotide sequence ID" value="NZ_QLLK01000021.1"/>
</dbReference>
<evidence type="ECO:0000259" key="1">
    <source>
        <dbReference type="Pfam" id="PF14534"/>
    </source>
</evidence>
<evidence type="ECO:0000313" key="3">
    <source>
        <dbReference type="Proteomes" id="UP000249610"/>
    </source>
</evidence>
<sequence>MKQYLPILLILIGFGCSNSSTEATSQLNTENPKSNSADSTQVVKIVHDFFQAFDDRDLKKMEELLTPTSKIIHHNGVETGTKEMMEIISKTKNWYPRERILTKFEYFADSKIAIVGLLNEVTFSLPEDKKVYEPYNETWIFEKIENSWHPTRIHYSKIIQDEHSEEVK</sequence>
<dbReference type="EMBL" id="QLLK01000021">
    <property type="protein sequence ID" value="RAI83870.1"/>
    <property type="molecule type" value="Genomic_DNA"/>
</dbReference>
<comment type="caution">
    <text evidence="2">The sequence shown here is derived from an EMBL/GenBank/DDBJ whole genome shotgun (WGS) entry which is preliminary data.</text>
</comment>
<feature type="domain" description="DUF4440" evidence="1">
    <location>
        <begin position="43"/>
        <end position="148"/>
    </location>
</feature>
<reference evidence="2 3" key="1">
    <citation type="submission" date="2018-06" db="EMBL/GenBank/DDBJ databases">
        <title>Genomic Encyclopedia of Archaeal and Bacterial Type Strains, Phase II (KMG-II): from individual species to whole genera.</title>
        <authorList>
            <person name="Goeker M."/>
        </authorList>
    </citation>
    <scope>NUCLEOTIDE SEQUENCE [LARGE SCALE GENOMIC DNA]</scope>
    <source>
        <strain evidence="2 3">DSM 23446</strain>
    </source>
</reference>
<gene>
    <name evidence="2" type="ORF">LV83_04184</name>
</gene>
<evidence type="ECO:0000313" key="2">
    <source>
        <dbReference type="EMBL" id="RAI83870.1"/>
    </source>
</evidence>
<dbReference type="InterPro" id="IPR027843">
    <property type="entry name" value="DUF4440"/>
</dbReference>
<proteinExistence type="predicted"/>
<dbReference type="OrthoDB" id="1493070at2"/>
<keyword evidence="3" id="KW-1185">Reference proteome</keyword>